<feature type="transmembrane region" description="Helical" evidence="1">
    <location>
        <begin position="57"/>
        <end position="83"/>
    </location>
</feature>
<dbReference type="RefSeq" id="WP_113153476.1">
    <property type="nucleotide sequence ID" value="NZ_JAWLIP010000002.1"/>
</dbReference>
<keyword evidence="1" id="KW-0472">Membrane</keyword>
<gene>
    <name evidence="2" type="ORF">R2G56_06250</name>
</gene>
<keyword evidence="1" id="KW-0812">Transmembrane</keyword>
<feature type="transmembrane region" description="Helical" evidence="1">
    <location>
        <begin position="16"/>
        <end position="37"/>
    </location>
</feature>
<name>A0ABU4AI14_9HYPH</name>
<dbReference type="EMBL" id="JAWLIP010000002">
    <property type="protein sequence ID" value="MDV6225882.1"/>
    <property type="molecule type" value="Genomic_DNA"/>
</dbReference>
<evidence type="ECO:0000256" key="1">
    <source>
        <dbReference type="SAM" id="Phobius"/>
    </source>
</evidence>
<dbReference type="InterPro" id="IPR021354">
    <property type="entry name" value="DUF2975"/>
</dbReference>
<dbReference type="Proteomes" id="UP001185659">
    <property type="component" value="Unassembled WGS sequence"/>
</dbReference>
<proteinExistence type="predicted"/>
<feature type="transmembrane region" description="Helical" evidence="1">
    <location>
        <begin position="112"/>
        <end position="131"/>
    </location>
</feature>
<sequence>MQDVTRLRRLSRLMQGIVLVCGALIALAVALFFFASLNDAVFFEEQVREKLDLSGPLVFTSSAVAITAALIAIQLGLLFAALYSVWRMFGAFSAEEPLSGESAHWMGRASTAFVALAAGGILLRMLMVLALTMGNPPGEKMLTLGFGSSELLTLLIACIMYMTGRLMAVAADVRAEQRDFV</sequence>
<evidence type="ECO:0000313" key="3">
    <source>
        <dbReference type="Proteomes" id="UP001185659"/>
    </source>
</evidence>
<protein>
    <submittedName>
        <fullName evidence="2">DUF2975 domain-containing protein</fullName>
    </submittedName>
</protein>
<keyword evidence="1" id="KW-1133">Transmembrane helix</keyword>
<accession>A0ABU4AI14</accession>
<reference evidence="2 3" key="1">
    <citation type="submission" date="2023-10" db="EMBL/GenBank/DDBJ databases">
        <authorList>
            <person name="Venkata Ramana C."/>
            <person name="Sasikala C."/>
            <person name="Dhurka M."/>
        </authorList>
    </citation>
    <scope>NUCLEOTIDE SEQUENCE [LARGE SCALE GENOMIC DNA]</scope>
    <source>
        <strain evidence="2 3">KCTC 32151</strain>
    </source>
</reference>
<organism evidence="2 3">
    <name type="scientific">Nitratireductor aquimarinus</name>
    <dbReference type="NCBI Taxonomy" id="889300"/>
    <lineage>
        <taxon>Bacteria</taxon>
        <taxon>Pseudomonadati</taxon>
        <taxon>Pseudomonadota</taxon>
        <taxon>Alphaproteobacteria</taxon>
        <taxon>Hyphomicrobiales</taxon>
        <taxon>Phyllobacteriaceae</taxon>
        <taxon>Nitratireductor</taxon>
    </lineage>
</organism>
<keyword evidence="3" id="KW-1185">Reference proteome</keyword>
<feature type="transmembrane region" description="Helical" evidence="1">
    <location>
        <begin position="151"/>
        <end position="171"/>
    </location>
</feature>
<dbReference type="Pfam" id="PF11188">
    <property type="entry name" value="DUF2975"/>
    <property type="match status" value="1"/>
</dbReference>
<evidence type="ECO:0000313" key="2">
    <source>
        <dbReference type="EMBL" id="MDV6225882.1"/>
    </source>
</evidence>
<comment type="caution">
    <text evidence="2">The sequence shown here is derived from an EMBL/GenBank/DDBJ whole genome shotgun (WGS) entry which is preliminary data.</text>
</comment>